<dbReference type="GO" id="GO:0005634">
    <property type="term" value="C:nucleus"/>
    <property type="evidence" value="ECO:0007669"/>
    <property type="project" value="UniProtKB-SubCell"/>
</dbReference>
<dbReference type="PROSITE" id="PS00028">
    <property type="entry name" value="ZINC_FINGER_C2H2_1"/>
    <property type="match status" value="3"/>
</dbReference>
<keyword evidence="9" id="KW-0804">Transcription</keyword>
<reference evidence="14 15" key="1">
    <citation type="journal article" date="2019" name="Sci. Rep.">
        <title>Comparative genomics of chytrid fungi reveal insights into the obligate biotrophic and pathogenic lifestyle of Synchytrium endobioticum.</title>
        <authorList>
            <person name="van de Vossenberg B.T.L.H."/>
            <person name="Warris S."/>
            <person name="Nguyen H.D.T."/>
            <person name="van Gent-Pelzer M.P.E."/>
            <person name="Joly D.L."/>
            <person name="van de Geest H.C."/>
            <person name="Bonants P.J.M."/>
            <person name="Smith D.S."/>
            <person name="Levesque C.A."/>
            <person name="van der Lee T.A.J."/>
        </authorList>
    </citation>
    <scope>NUCLEOTIDE SEQUENCE [LARGE SCALE GENOMIC DNA]</scope>
    <source>
        <strain evidence="14 15">CBS 675.73</strain>
    </source>
</reference>
<keyword evidence="15" id="KW-1185">Reference proteome</keyword>
<evidence type="ECO:0000256" key="2">
    <source>
        <dbReference type="ARBA" id="ARBA00006991"/>
    </source>
</evidence>
<keyword evidence="7" id="KW-0805">Transcription regulation</keyword>
<proteinExistence type="inferred from homology"/>
<evidence type="ECO:0000256" key="12">
    <source>
        <dbReference type="SAM" id="MobiDB-lite"/>
    </source>
</evidence>
<protein>
    <recommendedName>
        <fullName evidence="13">C2H2-type domain-containing protein</fullName>
    </recommendedName>
</protein>
<keyword evidence="6" id="KW-0862">Zinc</keyword>
<dbReference type="GO" id="GO:0000981">
    <property type="term" value="F:DNA-binding transcription factor activity, RNA polymerase II-specific"/>
    <property type="evidence" value="ECO:0007669"/>
    <property type="project" value="TreeGrafter"/>
</dbReference>
<dbReference type="OrthoDB" id="3437960at2759"/>
<evidence type="ECO:0000313" key="15">
    <source>
        <dbReference type="Proteomes" id="UP000320333"/>
    </source>
</evidence>
<dbReference type="FunFam" id="3.30.160.60:FF:001480">
    <property type="entry name" value="Si:cabz01071911.3"/>
    <property type="match status" value="1"/>
</dbReference>
<evidence type="ECO:0000256" key="1">
    <source>
        <dbReference type="ARBA" id="ARBA00004123"/>
    </source>
</evidence>
<feature type="domain" description="C2H2-type" evidence="13">
    <location>
        <begin position="108"/>
        <end position="137"/>
    </location>
</feature>
<keyword evidence="8" id="KW-0238">DNA-binding</keyword>
<evidence type="ECO:0000256" key="4">
    <source>
        <dbReference type="ARBA" id="ARBA00022737"/>
    </source>
</evidence>
<evidence type="ECO:0000256" key="7">
    <source>
        <dbReference type="ARBA" id="ARBA00023015"/>
    </source>
</evidence>
<accession>A0A507F552</accession>
<organism evidence="14 15">
    <name type="scientific">Chytriomyces confervae</name>
    <dbReference type="NCBI Taxonomy" id="246404"/>
    <lineage>
        <taxon>Eukaryota</taxon>
        <taxon>Fungi</taxon>
        <taxon>Fungi incertae sedis</taxon>
        <taxon>Chytridiomycota</taxon>
        <taxon>Chytridiomycota incertae sedis</taxon>
        <taxon>Chytridiomycetes</taxon>
        <taxon>Chytridiales</taxon>
        <taxon>Chytriomycetaceae</taxon>
        <taxon>Chytriomyces</taxon>
    </lineage>
</organism>
<keyword evidence="5 11" id="KW-0863">Zinc-finger</keyword>
<feature type="domain" description="C2H2-type" evidence="13">
    <location>
        <begin position="207"/>
        <end position="233"/>
    </location>
</feature>
<comment type="caution">
    <text evidence="14">The sequence shown here is derived from an EMBL/GenBank/DDBJ whole genome shotgun (WGS) entry which is preliminary data.</text>
</comment>
<keyword evidence="10" id="KW-0539">Nucleus</keyword>
<evidence type="ECO:0000313" key="14">
    <source>
        <dbReference type="EMBL" id="TPX70508.1"/>
    </source>
</evidence>
<dbReference type="EMBL" id="QEAP01000282">
    <property type="protein sequence ID" value="TPX70508.1"/>
    <property type="molecule type" value="Genomic_DNA"/>
</dbReference>
<evidence type="ECO:0000256" key="11">
    <source>
        <dbReference type="PROSITE-ProRule" id="PRU00042"/>
    </source>
</evidence>
<evidence type="ECO:0000256" key="3">
    <source>
        <dbReference type="ARBA" id="ARBA00022723"/>
    </source>
</evidence>
<dbReference type="PANTHER" id="PTHR23235:SF120">
    <property type="entry name" value="KRUPPEL-LIKE FACTOR 15"/>
    <property type="match status" value="1"/>
</dbReference>
<dbReference type="SUPFAM" id="SSF57667">
    <property type="entry name" value="beta-beta-alpha zinc fingers"/>
    <property type="match status" value="2"/>
</dbReference>
<dbReference type="PROSITE" id="PS50157">
    <property type="entry name" value="ZINC_FINGER_C2H2_2"/>
    <property type="match status" value="3"/>
</dbReference>
<dbReference type="STRING" id="246404.A0A507F552"/>
<dbReference type="PANTHER" id="PTHR23235">
    <property type="entry name" value="KRUEPPEL-LIKE TRANSCRIPTION FACTOR"/>
    <property type="match status" value="1"/>
</dbReference>
<name>A0A507F552_9FUNG</name>
<dbReference type="GO" id="GO:0000978">
    <property type="term" value="F:RNA polymerase II cis-regulatory region sequence-specific DNA binding"/>
    <property type="evidence" value="ECO:0007669"/>
    <property type="project" value="TreeGrafter"/>
</dbReference>
<gene>
    <name evidence="14" type="ORF">CcCBS67573_g06510</name>
</gene>
<feature type="domain" description="C2H2-type" evidence="13">
    <location>
        <begin position="138"/>
        <end position="165"/>
    </location>
</feature>
<dbReference type="Pfam" id="PF00096">
    <property type="entry name" value="zf-C2H2"/>
    <property type="match status" value="2"/>
</dbReference>
<comment type="subcellular location">
    <subcellularLocation>
        <location evidence="1">Nucleus</location>
    </subcellularLocation>
</comment>
<evidence type="ECO:0000256" key="8">
    <source>
        <dbReference type="ARBA" id="ARBA00023125"/>
    </source>
</evidence>
<evidence type="ECO:0000256" key="5">
    <source>
        <dbReference type="ARBA" id="ARBA00022771"/>
    </source>
</evidence>
<keyword evidence="4" id="KW-0677">Repeat</keyword>
<evidence type="ECO:0000256" key="6">
    <source>
        <dbReference type="ARBA" id="ARBA00022833"/>
    </source>
</evidence>
<evidence type="ECO:0000259" key="13">
    <source>
        <dbReference type="PROSITE" id="PS50157"/>
    </source>
</evidence>
<dbReference type="InterPro" id="IPR036236">
    <property type="entry name" value="Znf_C2H2_sf"/>
</dbReference>
<feature type="compositionally biased region" description="Polar residues" evidence="12">
    <location>
        <begin position="84"/>
        <end position="102"/>
    </location>
</feature>
<dbReference type="AlphaFoldDB" id="A0A507F552"/>
<comment type="similarity">
    <text evidence="2">Belongs to the krueppel C2H2-type zinc-finger protein family.</text>
</comment>
<evidence type="ECO:0000256" key="9">
    <source>
        <dbReference type="ARBA" id="ARBA00023163"/>
    </source>
</evidence>
<dbReference type="GO" id="GO:0008270">
    <property type="term" value="F:zinc ion binding"/>
    <property type="evidence" value="ECO:0007669"/>
    <property type="project" value="UniProtKB-KW"/>
</dbReference>
<feature type="region of interest" description="Disordered" evidence="12">
    <location>
        <begin position="84"/>
        <end position="106"/>
    </location>
</feature>
<keyword evidence="3" id="KW-0479">Metal-binding</keyword>
<dbReference type="Proteomes" id="UP000320333">
    <property type="component" value="Unassembled WGS sequence"/>
</dbReference>
<dbReference type="Gene3D" id="3.30.160.60">
    <property type="entry name" value="Classic Zinc Finger"/>
    <property type="match status" value="3"/>
</dbReference>
<sequence length="233" mass="25800">MNNHHFSLAEDAHNALDAMTLPWLDPYTTFDAVAFSAVADPANLMLDAINPMLSLLAQANTPVDAFLMAHYPVLETPYSPAITASESGVSDASHTGSTTSSRTEARKFPCPHTGCPKAFKFRAGVSVHLRVHNGERPFKCEQCDKTFQTKNRLTVHERGHSGEARYLCEVPGCNYRGKQLCDLKDHSIVHMSAEQKVVLSPKNLRKIPCAECGRLYKTEESLRMHQVKVHAVV</sequence>
<dbReference type="SMART" id="SM00355">
    <property type="entry name" value="ZnF_C2H2"/>
    <property type="match status" value="4"/>
</dbReference>
<evidence type="ECO:0000256" key="10">
    <source>
        <dbReference type="ARBA" id="ARBA00023242"/>
    </source>
</evidence>
<dbReference type="InterPro" id="IPR013087">
    <property type="entry name" value="Znf_C2H2_type"/>
</dbReference>